<sequence length="164" mass="18036">MNVKFTGKIISAGQVQMGTSQNGTQWSSQEYVIEELNEQYPSRAVIQVYGSDKIQQFGIQVGEIITANIGLKAHQSRDGRWFNQLDCWKVERPNAQQQGQVVQSQVGAAPHPVGGYIQPQQQPIPLSQPQPFPPQVNASGQPIQQNTQYAGGQQQGLPFPAPNQ</sequence>
<evidence type="ECO:0000313" key="3">
    <source>
        <dbReference type="Proteomes" id="UP001200307"/>
    </source>
</evidence>
<reference evidence="2" key="1">
    <citation type="submission" date="2021-12" db="EMBL/GenBank/DDBJ databases">
        <authorList>
            <person name="Lv X."/>
        </authorList>
    </citation>
    <scope>NUCLEOTIDE SEQUENCE</scope>
    <source>
        <strain evidence="2">HF2106</strain>
    </source>
</reference>
<feature type="region of interest" description="Disordered" evidence="1">
    <location>
        <begin position="98"/>
        <end position="164"/>
    </location>
</feature>
<organism evidence="2 3">
    <name type="scientific">Segatella copri</name>
    <dbReference type="NCBI Taxonomy" id="165179"/>
    <lineage>
        <taxon>Bacteria</taxon>
        <taxon>Pseudomonadati</taxon>
        <taxon>Bacteroidota</taxon>
        <taxon>Bacteroidia</taxon>
        <taxon>Bacteroidales</taxon>
        <taxon>Prevotellaceae</taxon>
        <taxon>Segatella</taxon>
    </lineage>
</organism>
<name>A0AAW4YEM1_9BACT</name>
<dbReference type="Pfam" id="PF11325">
    <property type="entry name" value="DUF3127"/>
    <property type="match status" value="1"/>
</dbReference>
<protein>
    <submittedName>
        <fullName evidence="2">DUF3127 domain-containing protein</fullName>
    </submittedName>
</protein>
<gene>
    <name evidence="2" type="ORF">LYY06_05305</name>
</gene>
<dbReference type="EMBL" id="JAJTVO010000006">
    <property type="protein sequence ID" value="MCE4121687.1"/>
    <property type="molecule type" value="Genomic_DNA"/>
</dbReference>
<dbReference type="RefSeq" id="WP_254954644.1">
    <property type="nucleotide sequence ID" value="NZ_JAJTVO010000006.1"/>
</dbReference>
<evidence type="ECO:0000313" key="2">
    <source>
        <dbReference type="EMBL" id="MCE4121687.1"/>
    </source>
</evidence>
<evidence type="ECO:0000256" key="1">
    <source>
        <dbReference type="SAM" id="MobiDB-lite"/>
    </source>
</evidence>
<dbReference type="Proteomes" id="UP001200307">
    <property type="component" value="Unassembled WGS sequence"/>
</dbReference>
<comment type="caution">
    <text evidence="2">The sequence shown here is derived from an EMBL/GenBank/DDBJ whole genome shotgun (WGS) entry which is preliminary data.</text>
</comment>
<feature type="compositionally biased region" description="Low complexity" evidence="1">
    <location>
        <begin position="98"/>
        <end position="109"/>
    </location>
</feature>
<dbReference type="InterPro" id="IPR021474">
    <property type="entry name" value="DUF3127"/>
</dbReference>
<feature type="compositionally biased region" description="Low complexity" evidence="1">
    <location>
        <begin position="144"/>
        <end position="156"/>
    </location>
</feature>
<dbReference type="AlphaFoldDB" id="A0AAW4YEM1"/>
<proteinExistence type="predicted"/>
<accession>A0AAW4YEM1</accession>